<proteinExistence type="predicted"/>
<dbReference type="EMBL" id="JBHSHT010000001">
    <property type="protein sequence ID" value="MFC4823994.1"/>
    <property type="molecule type" value="Genomic_DNA"/>
</dbReference>
<evidence type="ECO:0000256" key="1">
    <source>
        <dbReference type="SAM" id="MobiDB-lite"/>
    </source>
</evidence>
<sequence>MELTWLVASSILLVSVGYGFLRRARRTRVVCWTRLGASLFALATRDLFRSREQGPAVASPVGESANRAERTRTERAQSDDDRRTPLFVRLRRRVAGWLN</sequence>
<keyword evidence="3" id="KW-1185">Reference proteome</keyword>
<name>A0ABD5Q0E4_9EURY</name>
<protein>
    <submittedName>
        <fullName evidence="2">Uncharacterized protein</fullName>
    </submittedName>
</protein>
<evidence type="ECO:0000313" key="2">
    <source>
        <dbReference type="EMBL" id="MFC4823994.1"/>
    </source>
</evidence>
<evidence type="ECO:0000313" key="3">
    <source>
        <dbReference type="Proteomes" id="UP001595945"/>
    </source>
</evidence>
<comment type="caution">
    <text evidence="2">The sequence shown here is derived from an EMBL/GenBank/DDBJ whole genome shotgun (WGS) entry which is preliminary data.</text>
</comment>
<accession>A0ABD5Q0E4</accession>
<dbReference type="Proteomes" id="UP001595945">
    <property type="component" value="Unassembled WGS sequence"/>
</dbReference>
<dbReference type="AlphaFoldDB" id="A0ABD5Q0E4"/>
<gene>
    <name evidence="2" type="ORF">ACFO9K_06945</name>
</gene>
<feature type="region of interest" description="Disordered" evidence="1">
    <location>
        <begin position="51"/>
        <end position="82"/>
    </location>
</feature>
<feature type="compositionally biased region" description="Basic and acidic residues" evidence="1">
    <location>
        <begin position="66"/>
        <end position="82"/>
    </location>
</feature>
<organism evidence="2 3">
    <name type="scientific">Halorussus aquaticus</name>
    <dbReference type="NCBI Taxonomy" id="2953748"/>
    <lineage>
        <taxon>Archaea</taxon>
        <taxon>Methanobacteriati</taxon>
        <taxon>Methanobacteriota</taxon>
        <taxon>Stenosarchaea group</taxon>
        <taxon>Halobacteria</taxon>
        <taxon>Halobacteriales</taxon>
        <taxon>Haladaptataceae</taxon>
        <taxon>Halorussus</taxon>
    </lineage>
</organism>
<dbReference type="GeneID" id="73045325"/>
<reference evidence="2 3" key="1">
    <citation type="journal article" date="2019" name="Int. J. Syst. Evol. Microbiol.">
        <title>The Global Catalogue of Microorganisms (GCM) 10K type strain sequencing project: providing services to taxonomists for standard genome sequencing and annotation.</title>
        <authorList>
            <consortium name="The Broad Institute Genomics Platform"/>
            <consortium name="The Broad Institute Genome Sequencing Center for Infectious Disease"/>
            <person name="Wu L."/>
            <person name="Ma J."/>
        </authorList>
    </citation>
    <scope>NUCLEOTIDE SEQUENCE [LARGE SCALE GENOMIC DNA]</scope>
    <source>
        <strain evidence="2 3">XZYJ18</strain>
    </source>
</reference>
<dbReference type="RefSeq" id="WP_254266919.1">
    <property type="nucleotide sequence ID" value="NZ_CP100400.1"/>
</dbReference>